<dbReference type="PANTHER" id="PTHR14303:SF0">
    <property type="entry name" value="DNA POLYMERASE DELTA SUBUNIT 4"/>
    <property type="match status" value="1"/>
</dbReference>
<dbReference type="PANTHER" id="PTHR14303">
    <property type="entry name" value="DNA POLYMERASE DELTA SUBUNIT 4"/>
    <property type="match status" value="1"/>
</dbReference>
<dbReference type="OrthoDB" id="337486at2759"/>
<name>A0A6A6JAC1_WESOR</name>
<proteinExistence type="predicted"/>
<feature type="region of interest" description="Disordered" evidence="1">
    <location>
        <begin position="1"/>
        <end position="87"/>
    </location>
</feature>
<dbReference type="Pfam" id="PF04081">
    <property type="entry name" value="DNA_pol_delta_4"/>
    <property type="match status" value="1"/>
</dbReference>
<sequence>MPPKRQASGTARTAKQSTLAFHGSSNKVTKSGARAQTAKKNLSDVKKSAVEQEAERGDVLKSPHFEPTVVEKPAKSAVKEQPASTPEEIEARKITEKRIKQYWAEKEKSRRAARVHQDDLSVHEKILREFDMSSHYGPCVGISRLRRWQRAHRLKLNPPIEVLAVLLKEQEGGDANMVQRSRMDELLNSNGLELEMGVV</sequence>
<evidence type="ECO:0000313" key="2">
    <source>
        <dbReference type="EMBL" id="KAF2273550.1"/>
    </source>
</evidence>
<evidence type="ECO:0008006" key="4">
    <source>
        <dbReference type="Google" id="ProtNLM"/>
    </source>
</evidence>
<dbReference type="InterPro" id="IPR007218">
    <property type="entry name" value="DNA_pol_delta_4"/>
</dbReference>
<keyword evidence="3" id="KW-1185">Reference proteome</keyword>
<organism evidence="2 3">
    <name type="scientific">Westerdykella ornata</name>
    <dbReference type="NCBI Taxonomy" id="318751"/>
    <lineage>
        <taxon>Eukaryota</taxon>
        <taxon>Fungi</taxon>
        <taxon>Dikarya</taxon>
        <taxon>Ascomycota</taxon>
        <taxon>Pezizomycotina</taxon>
        <taxon>Dothideomycetes</taxon>
        <taxon>Pleosporomycetidae</taxon>
        <taxon>Pleosporales</taxon>
        <taxon>Sporormiaceae</taxon>
        <taxon>Westerdykella</taxon>
    </lineage>
</organism>
<dbReference type="RefSeq" id="XP_033651089.1">
    <property type="nucleotide sequence ID" value="XM_033798989.1"/>
</dbReference>
<dbReference type="GO" id="GO:0000731">
    <property type="term" value="P:DNA synthesis involved in DNA repair"/>
    <property type="evidence" value="ECO:0007669"/>
    <property type="project" value="InterPro"/>
</dbReference>
<dbReference type="GO" id="GO:0043625">
    <property type="term" value="C:delta DNA polymerase complex"/>
    <property type="evidence" value="ECO:0007669"/>
    <property type="project" value="TreeGrafter"/>
</dbReference>
<dbReference type="Proteomes" id="UP000800097">
    <property type="component" value="Unassembled WGS sequence"/>
</dbReference>
<protein>
    <recommendedName>
        <fullName evidence="4">DNA polymerase delta subunit 4</fullName>
    </recommendedName>
</protein>
<feature type="compositionally biased region" description="Polar residues" evidence="1">
    <location>
        <begin position="7"/>
        <end position="29"/>
    </location>
</feature>
<gene>
    <name evidence="2" type="ORF">EI97DRAFT_435973</name>
</gene>
<dbReference type="EMBL" id="ML986509">
    <property type="protein sequence ID" value="KAF2273550.1"/>
    <property type="molecule type" value="Genomic_DNA"/>
</dbReference>
<evidence type="ECO:0000256" key="1">
    <source>
        <dbReference type="SAM" id="MobiDB-lite"/>
    </source>
</evidence>
<reference evidence="2" key="1">
    <citation type="journal article" date="2020" name="Stud. Mycol.">
        <title>101 Dothideomycetes genomes: a test case for predicting lifestyles and emergence of pathogens.</title>
        <authorList>
            <person name="Haridas S."/>
            <person name="Albert R."/>
            <person name="Binder M."/>
            <person name="Bloem J."/>
            <person name="Labutti K."/>
            <person name="Salamov A."/>
            <person name="Andreopoulos B."/>
            <person name="Baker S."/>
            <person name="Barry K."/>
            <person name="Bills G."/>
            <person name="Bluhm B."/>
            <person name="Cannon C."/>
            <person name="Castanera R."/>
            <person name="Culley D."/>
            <person name="Daum C."/>
            <person name="Ezra D."/>
            <person name="Gonzalez J."/>
            <person name="Henrissat B."/>
            <person name="Kuo A."/>
            <person name="Liang C."/>
            <person name="Lipzen A."/>
            <person name="Lutzoni F."/>
            <person name="Magnuson J."/>
            <person name="Mondo S."/>
            <person name="Nolan M."/>
            <person name="Ohm R."/>
            <person name="Pangilinan J."/>
            <person name="Park H.-J."/>
            <person name="Ramirez L."/>
            <person name="Alfaro M."/>
            <person name="Sun H."/>
            <person name="Tritt A."/>
            <person name="Yoshinaga Y."/>
            <person name="Zwiers L.-H."/>
            <person name="Turgeon B."/>
            <person name="Goodwin S."/>
            <person name="Spatafora J."/>
            <person name="Crous P."/>
            <person name="Grigoriev I."/>
        </authorList>
    </citation>
    <scope>NUCLEOTIDE SEQUENCE</scope>
    <source>
        <strain evidence="2">CBS 379.55</strain>
    </source>
</reference>
<feature type="compositionally biased region" description="Basic and acidic residues" evidence="1">
    <location>
        <begin position="41"/>
        <end position="64"/>
    </location>
</feature>
<dbReference type="GeneID" id="54552164"/>
<dbReference type="GO" id="GO:0003887">
    <property type="term" value="F:DNA-directed DNA polymerase activity"/>
    <property type="evidence" value="ECO:0007669"/>
    <property type="project" value="TreeGrafter"/>
</dbReference>
<dbReference type="AlphaFoldDB" id="A0A6A6JAC1"/>
<evidence type="ECO:0000313" key="3">
    <source>
        <dbReference type="Proteomes" id="UP000800097"/>
    </source>
</evidence>
<accession>A0A6A6JAC1</accession>
<dbReference type="GO" id="GO:0006261">
    <property type="term" value="P:DNA-templated DNA replication"/>
    <property type="evidence" value="ECO:0007669"/>
    <property type="project" value="TreeGrafter"/>
</dbReference>